<comment type="subcellular location">
    <subcellularLocation>
        <location evidence="1">Cell membrane</location>
        <topology evidence="1">Multi-pass membrane protein</topology>
    </subcellularLocation>
</comment>
<feature type="transmembrane region" description="Helical" evidence="6">
    <location>
        <begin position="89"/>
        <end position="110"/>
    </location>
</feature>
<feature type="transmembrane region" description="Helical" evidence="6">
    <location>
        <begin position="145"/>
        <end position="165"/>
    </location>
</feature>
<keyword evidence="3 6" id="KW-0812">Transmembrane</keyword>
<dbReference type="Pfam" id="PF03706">
    <property type="entry name" value="LPG_synthase_TM"/>
    <property type="match status" value="1"/>
</dbReference>
<dbReference type="PANTHER" id="PTHR40277">
    <property type="entry name" value="BLL5419 PROTEIN"/>
    <property type="match status" value="1"/>
</dbReference>
<feature type="transmembrane region" description="Helical" evidence="6">
    <location>
        <begin position="177"/>
        <end position="200"/>
    </location>
</feature>
<evidence type="ECO:0000256" key="2">
    <source>
        <dbReference type="ARBA" id="ARBA00022475"/>
    </source>
</evidence>
<dbReference type="AlphaFoldDB" id="A0A1F7RUR5"/>
<evidence type="ECO:0000313" key="8">
    <source>
        <dbReference type="Proteomes" id="UP000179266"/>
    </source>
</evidence>
<comment type="caution">
    <text evidence="7">The sequence shown here is derived from an EMBL/GenBank/DDBJ whole genome shotgun (WGS) entry which is preliminary data.</text>
</comment>
<dbReference type="InterPro" id="IPR022791">
    <property type="entry name" value="L-PG_synthase/AglD"/>
</dbReference>
<feature type="transmembrane region" description="Helical" evidence="6">
    <location>
        <begin position="221"/>
        <end position="245"/>
    </location>
</feature>
<reference evidence="7 8" key="1">
    <citation type="journal article" date="2016" name="Nat. Commun.">
        <title>Thousands of microbial genomes shed light on interconnected biogeochemical processes in an aquifer system.</title>
        <authorList>
            <person name="Anantharaman K."/>
            <person name="Brown C.T."/>
            <person name="Hug L.A."/>
            <person name="Sharon I."/>
            <person name="Castelle C.J."/>
            <person name="Probst A.J."/>
            <person name="Thomas B.C."/>
            <person name="Singh A."/>
            <person name="Wilkins M.J."/>
            <person name="Karaoz U."/>
            <person name="Brodie E.L."/>
            <person name="Williams K.H."/>
            <person name="Hubbard S.S."/>
            <person name="Banfield J.F."/>
        </authorList>
    </citation>
    <scope>NUCLEOTIDE SEQUENCE [LARGE SCALE GENOMIC DNA]</scope>
</reference>
<sequence length="247" mass="28192">MLLKIQDIFLPQSRLTVLYFEGFFFNTFLPGSFGGDVVRAYRTSTQKLKSFVVIVVERGSGIFCLFLFVSVITVFFSNQIPDNIAAKPYLALLSVLFTLFIFCTFFYLIFCGKFGQQQPDTLGLIRGRIYKFREALKIYRNHKGILLKVFLLSFLLQLNVVIHYFCIMKSLHIPVPIYFAFFAVPLIHFILMLPISINGIGVRENSFVYMLSPVFSSSATAIAVSWVAFAMVLFFALIGGCIHIFRK</sequence>
<evidence type="ECO:0000313" key="7">
    <source>
        <dbReference type="EMBL" id="OGL45282.1"/>
    </source>
</evidence>
<feature type="transmembrane region" description="Helical" evidence="6">
    <location>
        <begin position="51"/>
        <end position="77"/>
    </location>
</feature>
<keyword evidence="5 6" id="KW-0472">Membrane</keyword>
<evidence type="ECO:0000256" key="4">
    <source>
        <dbReference type="ARBA" id="ARBA00022989"/>
    </source>
</evidence>
<dbReference type="PANTHER" id="PTHR40277:SF1">
    <property type="entry name" value="BLL5419 PROTEIN"/>
    <property type="match status" value="1"/>
</dbReference>
<evidence type="ECO:0000256" key="1">
    <source>
        <dbReference type="ARBA" id="ARBA00004651"/>
    </source>
</evidence>
<evidence type="ECO:0000256" key="3">
    <source>
        <dbReference type="ARBA" id="ARBA00022692"/>
    </source>
</evidence>
<gene>
    <name evidence="7" type="ORF">A2161_01525</name>
</gene>
<dbReference type="Proteomes" id="UP000179266">
    <property type="component" value="Unassembled WGS sequence"/>
</dbReference>
<name>A0A1F7RUR5_9BACT</name>
<keyword evidence="4 6" id="KW-1133">Transmembrane helix</keyword>
<evidence type="ECO:0000256" key="6">
    <source>
        <dbReference type="SAM" id="Phobius"/>
    </source>
</evidence>
<evidence type="ECO:0008006" key="9">
    <source>
        <dbReference type="Google" id="ProtNLM"/>
    </source>
</evidence>
<accession>A0A1F7RUR5</accession>
<proteinExistence type="predicted"/>
<dbReference type="EMBL" id="MGDD01000185">
    <property type="protein sequence ID" value="OGL45282.1"/>
    <property type="molecule type" value="Genomic_DNA"/>
</dbReference>
<keyword evidence="2" id="KW-1003">Cell membrane</keyword>
<dbReference type="GO" id="GO:0005886">
    <property type="term" value="C:plasma membrane"/>
    <property type="evidence" value="ECO:0007669"/>
    <property type="project" value="UniProtKB-SubCell"/>
</dbReference>
<protein>
    <recommendedName>
        <fullName evidence="9">Lysylphosphatidylglycerol synthetase</fullName>
    </recommendedName>
</protein>
<organism evidence="7 8">
    <name type="scientific">Candidatus Schekmanbacteria bacterium RBG_13_48_7</name>
    <dbReference type="NCBI Taxonomy" id="1817878"/>
    <lineage>
        <taxon>Bacteria</taxon>
        <taxon>Candidatus Schekmaniibacteriota</taxon>
    </lineage>
</organism>
<evidence type="ECO:0000256" key="5">
    <source>
        <dbReference type="ARBA" id="ARBA00023136"/>
    </source>
</evidence>